<evidence type="ECO:0000256" key="4">
    <source>
        <dbReference type="ARBA" id="ARBA00022679"/>
    </source>
</evidence>
<organism evidence="8">
    <name type="scientific">viral metagenome</name>
    <dbReference type="NCBI Taxonomy" id="1070528"/>
    <lineage>
        <taxon>unclassified sequences</taxon>
        <taxon>metagenomes</taxon>
        <taxon>organismal metagenomes</taxon>
    </lineage>
</organism>
<accession>A0A6C0H6W1</accession>
<dbReference type="EMBL" id="MN739891">
    <property type="protein sequence ID" value="QHT76219.1"/>
    <property type="molecule type" value="Genomic_DNA"/>
</dbReference>
<sequence length="197" mass="22530">MLTNKAGCLRLYLGCMYSGKSTALLNEISRYFVLTKDIVVINHTLDQDRQHNQTGKSDEFLLQTHDNKGHTALKLTRLKDLIDNPDLRELYRTARVIVIDEAQFFPDLLSFMQEQLVQPKTFIVGGLSGDYNMNPIGQIINLVPLADEIIKLDAYCVYCSEYTIASFSKRLVSSEQQILVGKQDVYLPVCRYHHLNK</sequence>
<dbReference type="PANTHER" id="PTHR11441">
    <property type="entry name" value="THYMIDINE KINASE"/>
    <property type="match status" value="1"/>
</dbReference>
<dbReference type="PIRSF" id="PIRSF035805">
    <property type="entry name" value="TK_cell"/>
    <property type="match status" value="1"/>
</dbReference>
<dbReference type="Gene3D" id="3.30.60.20">
    <property type="match status" value="1"/>
</dbReference>
<proteinExistence type="inferred from homology"/>
<dbReference type="PANTHER" id="PTHR11441:SF0">
    <property type="entry name" value="THYMIDINE KINASE, CYTOSOLIC"/>
    <property type="match status" value="1"/>
</dbReference>
<evidence type="ECO:0000256" key="1">
    <source>
        <dbReference type="ARBA" id="ARBA00007587"/>
    </source>
</evidence>
<protein>
    <recommendedName>
        <fullName evidence="2">thymidine kinase</fullName>
        <ecNumber evidence="2">2.7.1.21</ecNumber>
    </recommendedName>
</protein>
<dbReference type="SUPFAM" id="SSF52540">
    <property type="entry name" value="P-loop containing nucleoside triphosphate hydrolases"/>
    <property type="match status" value="1"/>
</dbReference>
<evidence type="ECO:0000256" key="3">
    <source>
        <dbReference type="ARBA" id="ARBA00022634"/>
    </source>
</evidence>
<dbReference type="AlphaFoldDB" id="A0A6C0H6W1"/>
<dbReference type="GO" id="GO:0071897">
    <property type="term" value="P:DNA biosynthetic process"/>
    <property type="evidence" value="ECO:0007669"/>
    <property type="project" value="UniProtKB-KW"/>
</dbReference>
<keyword evidence="7" id="KW-0067">ATP-binding</keyword>
<evidence type="ECO:0000313" key="8">
    <source>
        <dbReference type="EMBL" id="QHT76219.1"/>
    </source>
</evidence>
<keyword evidence="6" id="KW-0418">Kinase</keyword>
<dbReference type="InterPro" id="IPR020633">
    <property type="entry name" value="Thymidine_kinase_CS"/>
</dbReference>
<dbReference type="GO" id="GO:0004797">
    <property type="term" value="F:thymidine kinase activity"/>
    <property type="evidence" value="ECO:0007669"/>
    <property type="project" value="UniProtKB-EC"/>
</dbReference>
<dbReference type="InterPro" id="IPR027417">
    <property type="entry name" value="P-loop_NTPase"/>
</dbReference>
<dbReference type="GO" id="GO:0005524">
    <property type="term" value="F:ATP binding"/>
    <property type="evidence" value="ECO:0007669"/>
    <property type="project" value="UniProtKB-KW"/>
</dbReference>
<name>A0A6C0H6W1_9ZZZZ</name>
<dbReference type="SUPFAM" id="SSF57716">
    <property type="entry name" value="Glucocorticoid receptor-like (DNA-binding domain)"/>
    <property type="match status" value="1"/>
</dbReference>
<dbReference type="InterPro" id="IPR001267">
    <property type="entry name" value="Thymidine_kinase"/>
</dbReference>
<dbReference type="PROSITE" id="PS00603">
    <property type="entry name" value="TK_CELLULAR_TYPE"/>
    <property type="match status" value="1"/>
</dbReference>
<dbReference type="Gene3D" id="3.40.50.300">
    <property type="entry name" value="P-loop containing nucleotide triphosphate hydrolases"/>
    <property type="match status" value="1"/>
</dbReference>
<dbReference type="EC" id="2.7.1.21" evidence="2"/>
<keyword evidence="3" id="KW-0237">DNA synthesis</keyword>
<evidence type="ECO:0000256" key="7">
    <source>
        <dbReference type="ARBA" id="ARBA00022840"/>
    </source>
</evidence>
<reference evidence="8" key="1">
    <citation type="journal article" date="2020" name="Nature">
        <title>Giant virus diversity and host interactions through global metagenomics.</title>
        <authorList>
            <person name="Schulz F."/>
            <person name="Roux S."/>
            <person name="Paez-Espino D."/>
            <person name="Jungbluth S."/>
            <person name="Walsh D.A."/>
            <person name="Denef V.J."/>
            <person name="McMahon K.D."/>
            <person name="Konstantinidis K.T."/>
            <person name="Eloe-Fadrosh E.A."/>
            <person name="Kyrpides N.C."/>
            <person name="Woyke T."/>
        </authorList>
    </citation>
    <scope>NUCLEOTIDE SEQUENCE</scope>
    <source>
        <strain evidence="8">GVMAG-M-3300023179-73</strain>
    </source>
</reference>
<comment type="similarity">
    <text evidence="1">Belongs to the thymidine kinase family.</text>
</comment>
<dbReference type="GO" id="GO:0046104">
    <property type="term" value="P:thymidine metabolic process"/>
    <property type="evidence" value="ECO:0007669"/>
    <property type="project" value="TreeGrafter"/>
</dbReference>
<keyword evidence="4" id="KW-0808">Transferase</keyword>
<evidence type="ECO:0000256" key="5">
    <source>
        <dbReference type="ARBA" id="ARBA00022741"/>
    </source>
</evidence>
<evidence type="ECO:0000256" key="2">
    <source>
        <dbReference type="ARBA" id="ARBA00012118"/>
    </source>
</evidence>
<keyword evidence="5" id="KW-0547">Nucleotide-binding</keyword>
<dbReference type="Pfam" id="PF00265">
    <property type="entry name" value="TK"/>
    <property type="match status" value="1"/>
</dbReference>
<evidence type="ECO:0000256" key="6">
    <source>
        <dbReference type="ARBA" id="ARBA00022777"/>
    </source>
</evidence>